<reference evidence="6" key="3">
    <citation type="journal article" date="2020" name="Plant Biotechnol. J.">
        <title>The pomegranate (Punica granatum L.) draft genome dissects genetic divergence between soft- and hard-seeded cultivars.</title>
        <authorList>
            <person name="Luo X."/>
            <person name="Li H."/>
            <person name="Wu Z."/>
            <person name="Yao W."/>
            <person name="Zhao P."/>
            <person name="Cao D."/>
            <person name="Yu H."/>
            <person name="Li K."/>
            <person name="Poudel K."/>
            <person name="Zhao D."/>
            <person name="Zhang F."/>
            <person name="Xia X."/>
            <person name="Chen L."/>
            <person name="Wang Q."/>
            <person name="Jing D."/>
            <person name="Cao S."/>
        </authorList>
    </citation>
    <scope>NUCLEOTIDE SEQUENCE [LARGE SCALE GENOMIC DNA]</scope>
</reference>
<dbReference type="InterPro" id="IPR053932">
    <property type="entry name" value="GeBP-like_DBD"/>
</dbReference>
<feature type="compositionally biased region" description="Basic and acidic residues" evidence="2">
    <location>
        <begin position="62"/>
        <end position="71"/>
    </location>
</feature>
<keyword evidence="6" id="KW-1185">Reference proteome</keyword>
<dbReference type="Proteomes" id="UP000197138">
    <property type="component" value="Unassembled WGS sequence"/>
</dbReference>
<dbReference type="OrthoDB" id="661680at2759"/>
<name>A0A218WU78_PUNGR</name>
<dbReference type="GeneID" id="116214972"/>
<evidence type="ECO:0000259" key="3">
    <source>
        <dbReference type="Pfam" id="PF04504"/>
    </source>
</evidence>
<evidence type="ECO:0000256" key="2">
    <source>
        <dbReference type="SAM" id="MobiDB-lite"/>
    </source>
</evidence>
<evidence type="ECO:0000313" key="7">
    <source>
        <dbReference type="RefSeq" id="XP_031406375.1"/>
    </source>
</evidence>
<reference evidence="5" key="1">
    <citation type="journal article" date="2017" name="Plant J.">
        <title>The pomegranate (Punica granatum L.) genome and the genomics of punicalagin biosynthesis.</title>
        <authorList>
            <person name="Qin G."/>
            <person name="Xu C."/>
            <person name="Ming R."/>
            <person name="Tang H."/>
            <person name="Guyot R."/>
            <person name="Kramer E.M."/>
            <person name="Hu Y."/>
            <person name="Yi X."/>
            <person name="Qi Y."/>
            <person name="Xu X."/>
            <person name="Gao Z."/>
            <person name="Pan H."/>
            <person name="Jian J."/>
            <person name="Tian Y."/>
            <person name="Yue Z."/>
            <person name="Xu Y."/>
        </authorList>
    </citation>
    <scope>NUCLEOTIDE SEQUENCE [LARGE SCALE GENOMIC DNA]</scope>
    <source>
        <strain evidence="5">cv. Dabenzi</strain>
    </source>
</reference>
<sequence>MAPKRSFSDDPPSASSEREVEEEAQEDEEEEDDEEEEEEDQEEEQKKQQLQSSDSETESEPGPDRAVKQNDKPVPWEPAERKKRGAEGIVSNGEAASKRVKTKSNSVAEKKQFFQRMWSEPEEMEVMKGLVEVSKNKPKYELNDIYECIKQKIPSSVSKRQLSSKIRNLKKKFKSRDKKVKEGAELSPQEENFLELAVKVWGSVENLVKGRTAAKKPVKGKAAAARGLEGHVGTSVSALSRRLLKGIEDVGGGRSLNEEFVRKKTYLVDERMRVELDQRWKRLEEQELQLIVERARLINDHAAVICQTRPSLGS</sequence>
<gene>
    <name evidence="7" type="primary">LOC116214972</name>
    <name evidence="4" type="ORF">CDL15_Pgr023950</name>
</gene>
<dbReference type="RefSeq" id="XP_031406375.1">
    <property type="nucleotide sequence ID" value="XM_031550515.1"/>
</dbReference>
<evidence type="ECO:0000313" key="5">
    <source>
        <dbReference type="Proteomes" id="UP000197138"/>
    </source>
</evidence>
<dbReference type="InterPro" id="IPR007592">
    <property type="entry name" value="GEBP"/>
</dbReference>
<accession>A0A218WU78</accession>
<dbReference type="EMBL" id="MTKT01003206">
    <property type="protein sequence ID" value="OWM76407.1"/>
    <property type="molecule type" value="Genomic_DNA"/>
</dbReference>
<feature type="domain" description="Glabrous enhancer-binding protein-like DBD" evidence="3">
    <location>
        <begin position="114"/>
        <end position="202"/>
    </location>
</feature>
<dbReference type="AlphaFoldDB" id="A0A218WU78"/>
<proteinExistence type="inferred from homology"/>
<dbReference type="GO" id="GO:0006355">
    <property type="term" value="P:regulation of DNA-templated transcription"/>
    <property type="evidence" value="ECO:0007669"/>
    <property type="project" value="InterPro"/>
</dbReference>
<dbReference type="Proteomes" id="UP000515151">
    <property type="component" value="Chromosome 1"/>
</dbReference>
<comment type="similarity">
    <text evidence="1">Belongs to the GeBP family.</text>
</comment>
<dbReference type="Pfam" id="PF04504">
    <property type="entry name" value="GeBP-like_DBD"/>
    <property type="match status" value="1"/>
</dbReference>
<dbReference type="GO" id="GO:0005634">
    <property type="term" value="C:nucleus"/>
    <property type="evidence" value="ECO:0007669"/>
    <property type="project" value="TreeGrafter"/>
</dbReference>
<dbReference type="PANTHER" id="PTHR31662">
    <property type="entry name" value="BNAANNG10740D PROTEIN-RELATED"/>
    <property type="match status" value="1"/>
</dbReference>
<organism evidence="4 5">
    <name type="scientific">Punica granatum</name>
    <name type="common">Pomegranate</name>
    <dbReference type="NCBI Taxonomy" id="22663"/>
    <lineage>
        <taxon>Eukaryota</taxon>
        <taxon>Viridiplantae</taxon>
        <taxon>Streptophyta</taxon>
        <taxon>Embryophyta</taxon>
        <taxon>Tracheophyta</taxon>
        <taxon>Spermatophyta</taxon>
        <taxon>Magnoliopsida</taxon>
        <taxon>eudicotyledons</taxon>
        <taxon>Gunneridae</taxon>
        <taxon>Pentapetalae</taxon>
        <taxon>rosids</taxon>
        <taxon>malvids</taxon>
        <taxon>Myrtales</taxon>
        <taxon>Lythraceae</taxon>
        <taxon>Punica</taxon>
    </lineage>
</organism>
<evidence type="ECO:0000313" key="6">
    <source>
        <dbReference type="Proteomes" id="UP000515151"/>
    </source>
</evidence>
<reference evidence="7" key="4">
    <citation type="submission" date="2025-04" db="UniProtKB">
        <authorList>
            <consortium name="RefSeq"/>
        </authorList>
    </citation>
    <scope>IDENTIFICATION</scope>
    <source>
        <tissue evidence="7">Leaf</tissue>
    </source>
</reference>
<feature type="compositionally biased region" description="Acidic residues" evidence="2">
    <location>
        <begin position="19"/>
        <end position="43"/>
    </location>
</feature>
<feature type="region of interest" description="Disordered" evidence="2">
    <location>
        <begin position="1"/>
        <end position="106"/>
    </location>
</feature>
<protein>
    <submittedName>
        <fullName evidence="7">Probable transcription factor At1g11510</fullName>
    </submittedName>
</protein>
<evidence type="ECO:0000256" key="1">
    <source>
        <dbReference type="ARBA" id="ARBA00010820"/>
    </source>
</evidence>
<dbReference type="PANTHER" id="PTHR31662:SF33">
    <property type="entry name" value="DNA-BINDING STOREKEEPER PROTEIN TRANSCRIPTIONAL REGULATOR-LIKE PROTEIN"/>
    <property type="match status" value="1"/>
</dbReference>
<evidence type="ECO:0000313" key="4">
    <source>
        <dbReference type="EMBL" id="OWM76407.1"/>
    </source>
</evidence>
<reference evidence="4" key="2">
    <citation type="submission" date="2017-06" db="EMBL/GenBank/DDBJ databases">
        <title>The pomegranate genome and the genomics of punicalagin biosynthesis.</title>
        <authorList>
            <person name="Xu C."/>
        </authorList>
    </citation>
    <scope>NUCLEOTIDE SEQUENCE [LARGE SCALE GENOMIC DNA]</scope>
    <source>
        <tissue evidence="4">Fresh leaf</tissue>
    </source>
</reference>